<dbReference type="AlphaFoldDB" id="A0A4Y2S122"/>
<dbReference type="OrthoDB" id="6436989at2759"/>
<reference evidence="1 2" key="1">
    <citation type="journal article" date="2019" name="Sci. Rep.">
        <title>Orb-weaving spider Araneus ventricosus genome elucidates the spidroin gene catalogue.</title>
        <authorList>
            <person name="Kono N."/>
            <person name="Nakamura H."/>
            <person name="Ohtoshi R."/>
            <person name="Moran D.A.P."/>
            <person name="Shinohara A."/>
            <person name="Yoshida Y."/>
            <person name="Fujiwara M."/>
            <person name="Mori M."/>
            <person name="Tomita M."/>
            <person name="Arakawa K."/>
        </authorList>
    </citation>
    <scope>NUCLEOTIDE SEQUENCE [LARGE SCALE GENOMIC DNA]</scope>
</reference>
<dbReference type="EMBL" id="BGPR01019356">
    <property type="protein sequence ID" value="GBN81681.1"/>
    <property type="molecule type" value="Genomic_DNA"/>
</dbReference>
<name>A0A4Y2S122_ARAVE</name>
<organism evidence="1 2">
    <name type="scientific">Araneus ventricosus</name>
    <name type="common">Orbweaver spider</name>
    <name type="synonym">Epeira ventricosa</name>
    <dbReference type="NCBI Taxonomy" id="182803"/>
    <lineage>
        <taxon>Eukaryota</taxon>
        <taxon>Metazoa</taxon>
        <taxon>Ecdysozoa</taxon>
        <taxon>Arthropoda</taxon>
        <taxon>Chelicerata</taxon>
        <taxon>Arachnida</taxon>
        <taxon>Araneae</taxon>
        <taxon>Araneomorphae</taxon>
        <taxon>Entelegynae</taxon>
        <taxon>Araneoidea</taxon>
        <taxon>Araneidae</taxon>
        <taxon>Araneus</taxon>
    </lineage>
</organism>
<proteinExistence type="predicted"/>
<protein>
    <submittedName>
        <fullName evidence="1">Uncharacterized protein</fullName>
    </submittedName>
</protein>
<evidence type="ECO:0000313" key="1">
    <source>
        <dbReference type="EMBL" id="GBN81681.1"/>
    </source>
</evidence>
<sequence>MVLNLIPEEQYGFRSVHNTIDQILYFAEIMRDTHNMKPTNHTITEFLDLTKAFGMVWKNKLLVTCPNEFNIRGRALPWISNFLNNRFFRVKYQGGISNIFRSNQDYTTGLYSESHFVLTIHGWDGESV</sequence>
<keyword evidence="2" id="KW-1185">Reference proteome</keyword>
<gene>
    <name evidence="1" type="ORF">AVEN_187612_1</name>
</gene>
<accession>A0A4Y2S122</accession>
<evidence type="ECO:0000313" key="2">
    <source>
        <dbReference type="Proteomes" id="UP000499080"/>
    </source>
</evidence>
<dbReference type="Proteomes" id="UP000499080">
    <property type="component" value="Unassembled WGS sequence"/>
</dbReference>
<comment type="caution">
    <text evidence="1">The sequence shown here is derived from an EMBL/GenBank/DDBJ whole genome shotgun (WGS) entry which is preliminary data.</text>
</comment>